<gene>
    <name evidence="6" type="ORF">ACFQWB_12490</name>
</gene>
<accession>A0ABW2V7X9</accession>
<dbReference type="SUPFAM" id="SSF53067">
    <property type="entry name" value="Actin-like ATPase domain"/>
    <property type="match status" value="2"/>
</dbReference>
<comment type="caution">
    <text evidence="6">The sequence shown here is derived from an EMBL/GenBank/DDBJ whole genome shotgun (WGS) entry which is preliminary data.</text>
</comment>
<dbReference type="Proteomes" id="UP001596528">
    <property type="component" value="Unassembled WGS sequence"/>
</dbReference>
<keyword evidence="3" id="KW-0418">Kinase</keyword>
<keyword evidence="2 6" id="KW-0808">Transferase</keyword>
<dbReference type="EMBL" id="JBHTGQ010000028">
    <property type="protein sequence ID" value="MFC7750737.1"/>
    <property type="molecule type" value="Genomic_DNA"/>
</dbReference>
<dbReference type="RefSeq" id="WP_138789172.1">
    <property type="nucleotide sequence ID" value="NZ_JBHTGQ010000028.1"/>
</dbReference>
<dbReference type="CDD" id="cd07770">
    <property type="entry name" value="ASKHA_NBD_FGGY_GntK"/>
    <property type="match status" value="1"/>
</dbReference>
<dbReference type="PIRSF" id="PIRSF000538">
    <property type="entry name" value="GlpK"/>
    <property type="match status" value="1"/>
</dbReference>
<dbReference type="Gene3D" id="3.30.420.40">
    <property type="match status" value="2"/>
</dbReference>
<evidence type="ECO:0000256" key="2">
    <source>
        <dbReference type="ARBA" id="ARBA00022679"/>
    </source>
</evidence>
<reference evidence="7" key="1">
    <citation type="journal article" date="2019" name="Int. J. Syst. Evol. Microbiol.">
        <title>The Global Catalogue of Microorganisms (GCM) 10K type strain sequencing project: providing services to taxonomists for standard genome sequencing and annotation.</title>
        <authorList>
            <consortium name="The Broad Institute Genomics Platform"/>
            <consortium name="The Broad Institute Genome Sequencing Center for Infectious Disease"/>
            <person name="Wu L."/>
            <person name="Ma J."/>
        </authorList>
    </citation>
    <scope>NUCLEOTIDE SEQUENCE [LARGE SCALE GENOMIC DNA]</scope>
    <source>
        <strain evidence="7">JCM 18657</strain>
    </source>
</reference>
<dbReference type="PANTHER" id="PTHR43095:SF2">
    <property type="entry name" value="GLUCONOKINASE"/>
    <property type="match status" value="1"/>
</dbReference>
<name>A0ABW2V7X9_9BACL</name>
<organism evidence="6 7">
    <name type="scientific">Paenibacillus thermoaerophilus</name>
    <dbReference type="NCBI Taxonomy" id="1215385"/>
    <lineage>
        <taxon>Bacteria</taxon>
        <taxon>Bacillati</taxon>
        <taxon>Bacillota</taxon>
        <taxon>Bacilli</taxon>
        <taxon>Bacillales</taxon>
        <taxon>Paenibacillaceae</taxon>
        <taxon>Paenibacillus</taxon>
    </lineage>
</organism>
<sequence>MLILILEASTASAKAMLYKSGEGAVDLLLNNYSAEAGDTLTYDADKIMEETLRTGKRLLERNGIGRVDMVAACSIWSHSLVLLDKNKSPVSRLSTWADTSASVTTDKYRKDTELFTSLYKRTGCPIHVSYTIWKYIHEKENGGSGRAAFIASMPEYLFLKLTGEFAASISTASASGFLNLHTLRWDEEALRLAGVDGSMLPNLVESEYTAPLSGEAAAMLGLAEGTPVLVTGADGCMNQVAAGAFADQIMSLSVGTSAAMRISTEKPVLADYPSTWCYVGVENMWIAGSAIAGAGNSIDWMGKKILGFHRGISLQDLDRGAERSLMKGEAPIFLPFLAGERCPGWDDTKRAMLFEMRIDHDLYDLYYSALEGVLFNLKQCYEITLPIVGQPPKWISISGGIEKSPFWLRMAASIFGLPVHTDGLLHASLVGTAYMGLKAAGEIASVKDIKPTFNSRYEPDASKRAYYERRYARYLKYYAQHSAGI</sequence>
<dbReference type="InterPro" id="IPR043129">
    <property type="entry name" value="ATPase_NBD"/>
</dbReference>
<evidence type="ECO:0000256" key="3">
    <source>
        <dbReference type="ARBA" id="ARBA00022777"/>
    </source>
</evidence>
<dbReference type="InterPro" id="IPR050406">
    <property type="entry name" value="FGGY_Carb_Kinase"/>
</dbReference>
<evidence type="ECO:0000256" key="1">
    <source>
        <dbReference type="ARBA" id="ARBA00009156"/>
    </source>
</evidence>
<dbReference type="GO" id="GO:0046316">
    <property type="term" value="F:gluconokinase activity"/>
    <property type="evidence" value="ECO:0007669"/>
    <property type="project" value="UniProtKB-EC"/>
</dbReference>
<proteinExistence type="inferred from homology"/>
<dbReference type="InterPro" id="IPR000577">
    <property type="entry name" value="Carb_kinase_FGGY"/>
</dbReference>
<dbReference type="InterPro" id="IPR018484">
    <property type="entry name" value="FGGY_N"/>
</dbReference>
<dbReference type="InterPro" id="IPR018485">
    <property type="entry name" value="FGGY_C"/>
</dbReference>
<dbReference type="EC" id="2.7.1.12" evidence="6"/>
<evidence type="ECO:0000313" key="7">
    <source>
        <dbReference type="Proteomes" id="UP001596528"/>
    </source>
</evidence>
<dbReference type="Pfam" id="PF00370">
    <property type="entry name" value="FGGY_N"/>
    <property type="match status" value="1"/>
</dbReference>
<protein>
    <submittedName>
        <fullName evidence="6">Gluconokinase</fullName>
        <ecNumber evidence="6">2.7.1.12</ecNumber>
    </submittedName>
</protein>
<evidence type="ECO:0000259" key="4">
    <source>
        <dbReference type="Pfam" id="PF00370"/>
    </source>
</evidence>
<evidence type="ECO:0000259" key="5">
    <source>
        <dbReference type="Pfam" id="PF02782"/>
    </source>
</evidence>
<dbReference type="PANTHER" id="PTHR43095">
    <property type="entry name" value="SUGAR KINASE"/>
    <property type="match status" value="1"/>
</dbReference>
<dbReference type="Pfam" id="PF02782">
    <property type="entry name" value="FGGY_C"/>
    <property type="match status" value="1"/>
</dbReference>
<keyword evidence="7" id="KW-1185">Reference proteome</keyword>
<comment type="similarity">
    <text evidence="1">Belongs to the FGGY kinase family.</text>
</comment>
<feature type="domain" description="Carbohydrate kinase FGGY C-terminal" evidence="5">
    <location>
        <begin position="251"/>
        <end position="439"/>
    </location>
</feature>
<evidence type="ECO:0000313" key="6">
    <source>
        <dbReference type="EMBL" id="MFC7750737.1"/>
    </source>
</evidence>
<feature type="domain" description="Carbohydrate kinase FGGY N-terminal" evidence="4">
    <location>
        <begin position="6"/>
        <end position="238"/>
    </location>
</feature>